<reference evidence="1 2" key="1">
    <citation type="journal article" date="2018" name="Microbiome">
        <title>Fine metagenomic profile of the Mediterranean stratified and mixed water columns revealed by assembly and recruitment.</title>
        <authorList>
            <person name="Haro-Moreno J.M."/>
            <person name="Lopez-Perez M."/>
            <person name="De La Torre J.R."/>
            <person name="Picazo A."/>
            <person name="Camacho A."/>
            <person name="Rodriguez-Valera F."/>
        </authorList>
    </citation>
    <scope>NUCLEOTIDE SEQUENCE [LARGE SCALE GENOMIC DNA]</scope>
    <source>
        <strain evidence="1">MED-G82</strain>
    </source>
</reference>
<dbReference type="Pfam" id="PF06082">
    <property type="entry name" value="YjbH"/>
    <property type="match status" value="1"/>
</dbReference>
<organism evidence="1 2">
    <name type="scientific">SAR86 cluster bacterium</name>
    <dbReference type="NCBI Taxonomy" id="2030880"/>
    <lineage>
        <taxon>Bacteria</taxon>
        <taxon>Pseudomonadati</taxon>
        <taxon>Pseudomonadota</taxon>
        <taxon>Gammaproteobacteria</taxon>
        <taxon>SAR86 cluster</taxon>
    </lineage>
</organism>
<comment type="caution">
    <text evidence="1">The sequence shown here is derived from an EMBL/GenBank/DDBJ whole genome shotgun (WGS) entry which is preliminary data.</text>
</comment>
<dbReference type="InterPro" id="IPR010344">
    <property type="entry name" value="YbjH"/>
</dbReference>
<proteinExistence type="predicted"/>
<protein>
    <recommendedName>
        <fullName evidence="3">YjbH domain-containing protein</fullName>
    </recommendedName>
</protein>
<dbReference type="Proteomes" id="UP000253307">
    <property type="component" value="Unassembled WGS sequence"/>
</dbReference>
<gene>
    <name evidence="1" type="ORF">DBW96_02360</name>
</gene>
<evidence type="ECO:0008006" key="3">
    <source>
        <dbReference type="Google" id="ProtNLM"/>
    </source>
</evidence>
<sequence>MDFFLLKRSFITALLFFFSSSIYSSINDYIYPKSDYPSYSNYGTTGLIQLPTARMMPAGSLALSWSDIDPYLRGSIIAYPFSWLEASYQYTDINNALYSDVTSFSGNQTYKDKSFDFKIKLINEGVYLPDISVGGRDLAGTGIFSSEYLVGTKRFSNLDFTLGIGWGMLSKDKLSNPFEVLSDRFKSREYETDTLGGDFNVDSFFSGPASLFGGIEYFVPNSRGMRIKLEYDATDYDLEGFPDGNKSFKFAFKPVKRPDSRVNVGIVYPVSNNLHFKLSYVKGNTLSFGFSFQAALGGKHAFTKKNDPPKQIENANIIKKVNEKKDEFVYLTSLKYLAEEKLYLQHADISNDELHVVYTQSNHQSHARSSGRALRVLDQIAPDSIKSLRASNINAGMGMYSISMPRSEYQKNEKNNLHVLAKESVELASFEYKQKDYSFNPEVGFPATFWRVTPSLKSQIGGPDGFYFGGLGIAFQSETLFRRNISWLNSVTHGIYDNFDDLKLESDSIIPHVRTDIVKYLKQSTGLAITRSQLNYFSKISDQTYIKFSGGIFEPMFSGFGGEILYRPFNGNYGIGAEIWRAYQRQYNQLFGIRDYRINTGHINFYYKEPRSEVIIALKGGRFLAGDSGVNFDFSRRFKSGLRIGAFFSLTDISKTEFGEGSFDKGFYFYVPIELFSTKYSKRNTGFGLRPITRDGAQYLIHGLNLWGVTEQAQSVNISRDFDDFYD</sequence>
<accession>A0A368BVM8</accession>
<dbReference type="EMBL" id="QOPE01000014">
    <property type="protein sequence ID" value="RCL41380.1"/>
    <property type="molecule type" value="Genomic_DNA"/>
</dbReference>
<evidence type="ECO:0000313" key="2">
    <source>
        <dbReference type="Proteomes" id="UP000253307"/>
    </source>
</evidence>
<dbReference type="AlphaFoldDB" id="A0A368BVM8"/>
<evidence type="ECO:0000313" key="1">
    <source>
        <dbReference type="EMBL" id="RCL41380.1"/>
    </source>
</evidence>
<name>A0A368BVM8_9GAMM</name>